<dbReference type="RefSeq" id="WP_141006846.1">
    <property type="nucleotide sequence ID" value="NZ_BAAAOR010000023.1"/>
</dbReference>
<evidence type="ECO:0000313" key="1">
    <source>
        <dbReference type="EMBL" id="GAA1521011.1"/>
    </source>
</evidence>
<dbReference type="EMBL" id="BAAAOR010000023">
    <property type="protein sequence ID" value="GAA1521011.1"/>
    <property type="molecule type" value="Genomic_DNA"/>
</dbReference>
<protein>
    <submittedName>
        <fullName evidence="1">Uncharacterized protein</fullName>
    </submittedName>
</protein>
<gene>
    <name evidence="1" type="ORF">GCM10009788_26090</name>
</gene>
<name>A0ABN2AJU3_9ACTN</name>
<comment type="caution">
    <text evidence="1">The sequence shown here is derived from an EMBL/GenBank/DDBJ whole genome shotgun (WGS) entry which is preliminary data.</text>
</comment>
<proteinExistence type="predicted"/>
<sequence length="86" mass="9295">MTGETSREESAASVLRSIWQVDESAATDVDELCGNSGICRNMKDVSFEDMVGQGTDLRTAWREQLARDGKLDTSAGTIGDLVAGRR</sequence>
<evidence type="ECO:0000313" key="2">
    <source>
        <dbReference type="Proteomes" id="UP001500842"/>
    </source>
</evidence>
<keyword evidence="2" id="KW-1185">Reference proteome</keyword>
<organism evidence="1 2">
    <name type="scientific">Nocardioides humi</name>
    <dbReference type="NCBI Taxonomy" id="449461"/>
    <lineage>
        <taxon>Bacteria</taxon>
        <taxon>Bacillati</taxon>
        <taxon>Actinomycetota</taxon>
        <taxon>Actinomycetes</taxon>
        <taxon>Propionibacteriales</taxon>
        <taxon>Nocardioidaceae</taxon>
        <taxon>Nocardioides</taxon>
    </lineage>
</organism>
<reference evidence="1 2" key="1">
    <citation type="journal article" date="2019" name="Int. J. Syst. Evol. Microbiol.">
        <title>The Global Catalogue of Microorganisms (GCM) 10K type strain sequencing project: providing services to taxonomists for standard genome sequencing and annotation.</title>
        <authorList>
            <consortium name="The Broad Institute Genomics Platform"/>
            <consortium name="The Broad Institute Genome Sequencing Center for Infectious Disease"/>
            <person name="Wu L."/>
            <person name="Ma J."/>
        </authorList>
    </citation>
    <scope>NUCLEOTIDE SEQUENCE [LARGE SCALE GENOMIC DNA]</scope>
    <source>
        <strain evidence="1 2">JCM 14942</strain>
    </source>
</reference>
<accession>A0ABN2AJU3</accession>
<dbReference type="Proteomes" id="UP001500842">
    <property type="component" value="Unassembled WGS sequence"/>
</dbReference>